<gene>
    <name evidence="7" type="ORF">PVAND_013404</name>
</gene>
<proteinExistence type="inferred from homology"/>
<evidence type="ECO:0000256" key="3">
    <source>
        <dbReference type="ARBA" id="ARBA00022692"/>
    </source>
</evidence>
<keyword evidence="4 6" id="KW-1133">Transmembrane helix</keyword>
<feature type="transmembrane region" description="Helical" evidence="6">
    <location>
        <begin position="171"/>
        <end position="189"/>
    </location>
</feature>
<dbReference type="Pfam" id="PF08395">
    <property type="entry name" value="7tm_7"/>
    <property type="match status" value="1"/>
</dbReference>
<dbReference type="EMBL" id="JADBJN010000001">
    <property type="protein sequence ID" value="KAG5684163.1"/>
    <property type="molecule type" value="Genomic_DNA"/>
</dbReference>
<protein>
    <recommendedName>
        <fullName evidence="6">Gustatory receptor</fullName>
    </recommendedName>
</protein>
<keyword evidence="3 6" id="KW-0812">Transmembrane</keyword>
<comment type="similarity">
    <text evidence="6">Belongs to the insect chemoreceptor superfamily. Gustatory receptor (GR) family.</text>
</comment>
<dbReference type="InterPro" id="IPR013604">
    <property type="entry name" value="7TM_chemorcpt"/>
</dbReference>
<feature type="transmembrane region" description="Helical" evidence="6">
    <location>
        <begin position="131"/>
        <end position="151"/>
    </location>
</feature>
<feature type="transmembrane region" description="Helical" evidence="6">
    <location>
        <begin position="266"/>
        <end position="286"/>
    </location>
</feature>
<keyword evidence="8" id="KW-1185">Reference proteome</keyword>
<dbReference type="GO" id="GO:0050909">
    <property type="term" value="P:sensory perception of taste"/>
    <property type="evidence" value="ECO:0007669"/>
    <property type="project" value="InterPro"/>
</dbReference>
<comment type="caution">
    <text evidence="6">Lacks conserved residue(s) required for the propagation of feature annotation.</text>
</comment>
<accession>A0A9J6CRG1</accession>
<evidence type="ECO:0000313" key="8">
    <source>
        <dbReference type="Proteomes" id="UP001107558"/>
    </source>
</evidence>
<evidence type="ECO:0000256" key="6">
    <source>
        <dbReference type="RuleBase" id="RU363108"/>
    </source>
</evidence>
<feature type="transmembrane region" description="Helical" evidence="6">
    <location>
        <begin position="233"/>
        <end position="254"/>
    </location>
</feature>
<evidence type="ECO:0000256" key="2">
    <source>
        <dbReference type="ARBA" id="ARBA00022475"/>
    </source>
</evidence>
<evidence type="ECO:0000256" key="4">
    <source>
        <dbReference type="ARBA" id="ARBA00022989"/>
    </source>
</evidence>
<comment type="subcellular location">
    <subcellularLocation>
        <location evidence="1 6">Cell membrane</location>
        <topology evidence="1 6">Multi-pass membrane protein</topology>
    </subcellularLocation>
</comment>
<keyword evidence="6" id="KW-0807">Transducer</keyword>
<comment type="function">
    <text evidence="6">Gustatory receptor which mediates acceptance or avoidance behavior, depending on its substrates.</text>
</comment>
<dbReference type="AlphaFoldDB" id="A0A9J6CRG1"/>
<feature type="transmembrane region" description="Helical" evidence="6">
    <location>
        <begin position="37"/>
        <end position="61"/>
    </location>
</feature>
<evidence type="ECO:0000313" key="7">
    <source>
        <dbReference type="EMBL" id="KAG5684163.1"/>
    </source>
</evidence>
<dbReference type="GO" id="GO:0005886">
    <property type="term" value="C:plasma membrane"/>
    <property type="evidence" value="ECO:0007669"/>
    <property type="project" value="UniProtKB-SubCell"/>
</dbReference>
<feature type="transmembrane region" description="Helical" evidence="6">
    <location>
        <begin position="6"/>
        <end position="25"/>
    </location>
</feature>
<evidence type="ECO:0000256" key="1">
    <source>
        <dbReference type="ARBA" id="ARBA00004651"/>
    </source>
</evidence>
<reference evidence="7" key="1">
    <citation type="submission" date="2021-03" db="EMBL/GenBank/DDBJ databases">
        <title>Chromosome level genome of the anhydrobiotic midge Polypedilum vanderplanki.</title>
        <authorList>
            <person name="Yoshida Y."/>
            <person name="Kikawada T."/>
            <person name="Gusev O."/>
        </authorList>
    </citation>
    <scope>NUCLEOTIDE SEQUENCE</scope>
    <source>
        <strain evidence="7">NIAS01</strain>
        <tissue evidence="7">Whole body or cell culture</tissue>
    </source>
</reference>
<comment type="caution">
    <text evidence="7">The sequence shown here is derived from an EMBL/GenBank/DDBJ whole genome shotgun (WGS) entry which is preliminary data.</text>
</comment>
<evidence type="ECO:0000256" key="5">
    <source>
        <dbReference type="ARBA" id="ARBA00023136"/>
    </source>
</evidence>
<dbReference type="Proteomes" id="UP001107558">
    <property type="component" value="Chromosome 1"/>
</dbReference>
<keyword evidence="2 6" id="KW-1003">Cell membrane</keyword>
<dbReference type="GO" id="GO:0007165">
    <property type="term" value="P:signal transduction"/>
    <property type="evidence" value="ECO:0007669"/>
    <property type="project" value="UniProtKB-KW"/>
</dbReference>
<name>A0A9J6CRG1_POLVA</name>
<keyword evidence="6" id="KW-0675">Receptor</keyword>
<sequence length="354" mass="42478">MESFCTSMNSFCIFARFMGFFPFAINGKSLKFTITSVAITIASICVFLIEAICNLFHNYVFIEKDARFFDSHIWNWFLRFVHPITFLQICIHMYKTKEIKEFYQHMQIVDLKFNHFYLQIDHSSQKKFVKFVMNFTLLLLFVRFCSSVIIIEFLSSFEWNAIIQEIFYARYLLYETFFCLQFIIPTYLLRKRFEILKELLDYQNFKSYRFFNINKFDEVFHDLCDAIKMINSLFTFHLIPVIFEMMIVNIFGLYADFYLARIKGNWQQILMTSLYIIAHFILKCLVAHIGNSTTNAVEEIIASIAKLISKLPSNDVSRFTFYNLLRQFQTRNFKFQSFFLTVNWNFLLAVSFYQ</sequence>
<keyword evidence="5 6" id="KW-0472">Membrane</keyword>
<organism evidence="7 8">
    <name type="scientific">Polypedilum vanderplanki</name>
    <name type="common">Sleeping chironomid midge</name>
    <dbReference type="NCBI Taxonomy" id="319348"/>
    <lineage>
        <taxon>Eukaryota</taxon>
        <taxon>Metazoa</taxon>
        <taxon>Ecdysozoa</taxon>
        <taxon>Arthropoda</taxon>
        <taxon>Hexapoda</taxon>
        <taxon>Insecta</taxon>
        <taxon>Pterygota</taxon>
        <taxon>Neoptera</taxon>
        <taxon>Endopterygota</taxon>
        <taxon>Diptera</taxon>
        <taxon>Nematocera</taxon>
        <taxon>Chironomoidea</taxon>
        <taxon>Chironomidae</taxon>
        <taxon>Chironominae</taxon>
        <taxon>Polypedilum</taxon>
        <taxon>Polypedilum</taxon>
    </lineage>
</organism>